<dbReference type="InterPro" id="IPR003599">
    <property type="entry name" value="Ig_sub"/>
</dbReference>
<evidence type="ECO:0000256" key="3">
    <source>
        <dbReference type="SAM" id="MobiDB-lite"/>
    </source>
</evidence>
<sequence length="619" mass="69824">IKPEVIIKPDTQVYRGERVTFTCDIKGEKSTEWTYSWYKNDNTENTHRTTQEFSIDSVRDSDGGKYTCRGTRRDSQLSEISDAVTLSVSENPKPELTSSPKGDALTGNSVTLTCRVKLLSAGWKFYWNKNRQSTETETETHYSSYSSYYSHHTISPVSVSDGGQYRCRAGRGNPVYYTHYSDALWVKVTESPKPVVIIKPDTQVYRGERVTFRCDIQTGGDTEWTYSWDKNDNVQLQDTTQEFSIRSVTPYYDGGKYTCRGTRKSDTQLSQISDAVTLSVSEKPKPELISSPKGDVLIGNSVTLTCTLNVPSTGWRFYWITPTQSTEIETDSSFYYNISSVSVSDGGQYKCRAGRGNPVYYTHYREVSLNVIESPKPVATIKPYTQAVWGERLNFSCNIQDGRDTKWTYDWYRDFERVYTSLTTTTQEFTVSDGGKYTCRGMRSDSQYSQFSDPVTLSVSASGVTGLIIGLSLSFVFVILMILLMLLLYKKRKGAVYQSPSAVNKDTSQPADGDNVYENTYTRTTVDYSVAGSNNMIHSQVTTGEKKPDDPEPSDVTYADIELKNLKKPKKKQGKSGERDDTVYSELKQDTDKDAAVGPSDVTYAQIEQKKQKKPKKKH</sequence>
<dbReference type="GO" id="GO:0009897">
    <property type="term" value="C:external side of plasma membrane"/>
    <property type="evidence" value="ECO:0007669"/>
    <property type="project" value="TreeGrafter"/>
</dbReference>
<keyword evidence="4" id="KW-1133">Transmembrane helix</keyword>
<keyword evidence="2" id="KW-1015">Disulfide bond</keyword>
<feature type="compositionally biased region" description="Basic and acidic residues" evidence="3">
    <location>
        <begin position="575"/>
        <end position="595"/>
    </location>
</feature>
<keyword evidence="7" id="KW-1185">Reference proteome</keyword>
<feature type="domain" description="Ig-like" evidence="5">
    <location>
        <begin position="286"/>
        <end position="368"/>
    </location>
</feature>
<dbReference type="PANTHER" id="PTHR11481:SF64">
    <property type="entry name" value="FC RECEPTOR-LIKE PROTEIN 4"/>
    <property type="match status" value="1"/>
</dbReference>
<dbReference type="GO" id="GO:0004888">
    <property type="term" value="F:transmembrane signaling receptor activity"/>
    <property type="evidence" value="ECO:0007669"/>
    <property type="project" value="TreeGrafter"/>
</dbReference>
<name>A0A8J4T1B5_CLAMG</name>
<evidence type="ECO:0000256" key="4">
    <source>
        <dbReference type="SAM" id="Phobius"/>
    </source>
</evidence>
<dbReference type="InterPro" id="IPR003598">
    <property type="entry name" value="Ig_sub2"/>
</dbReference>
<comment type="caution">
    <text evidence="6">The sequence shown here is derived from an EMBL/GenBank/DDBJ whole genome shotgun (WGS) entry which is preliminary data.</text>
</comment>
<dbReference type="FunFam" id="2.60.40.10:FF:001607">
    <property type="entry name" value="Leukocyte immune-type receptor TS32.15 L2.5a"/>
    <property type="match status" value="2"/>
</dbReference>
<dbReference type="InterPro" id="IPR013783">
    <property type="entry name" value="Ig-like_fold"/>
</dbReference>
<keyword evidence="1" id="KW-0732">Signal</keyword>
<dbReference type="OrthoDB" id="10012075at2759"/>
<protein>
    <submittedName>
        <fullName evidence="6">Carcinoembryonic antigen-related cell adhesion molecule 5-like</fullName>
    </submittedName>
</protein>
<accession>A0A8J4T1B5</accession>
<dbReference type="GO" id="GO:0006955">
    <property type="term" value="P:immune response"/>
    <property type="evidence" value="ECO:0007669"/>
    <property type="project" value="TreeGrafter"/>
</dbReference>
<feature type="region of interest" description="Disordered" evidence="3">
    <location>
        <begin position="540"/>
        <end position="619"/>
    </location>
</feature>
<proteinExistence type="predicted"/>
<dbReference type="Gene3D" id="2.60.40.10">
    <property type="entry name" value="Immunoglobulins"/>
    <property type="match status" value="5"/>
</dbReference>
<dbReference type="AlphaFoldDB" id="A0A8J4T1B5"/>
<dbReference type="InterPro" id="IPR050488">
    <property type="entry name" value="Ig_Fc_receptor"/>
</dbReference>
<evidence type="ECO:0000313" key="7">
    <source>
        <dbReference type="Proteomes" id="UP000727407"/>
    </source>
</evidence>
<evidence type="ECO:0000256" key="2">
    <source>
        <dbReference type="ARBA" id="ARBA00023157"/>
    </source>
</evidence>
<dbReference type="InterPro" id="IPR036179">
    <property type="entry name" value="Ig-like_dom_sf"/>
</dbReference>
<feature type="domain" description="Ig-like" evidence="5">
    <location>
        <begin position="3"/>
        <end position="85"/>
    </location>
</feature>
<feature type="non-terminal residue" evidence="6">
    <location>
        <position position="619"/>
    </location>
</feature>
<feature type="domain" description="Ig-like" evidence="5">
    <location>
        <begin position="192"/>
        <end position="270"/>
    </location>
</feature>
<keyword evidence="4" id="KW-0812">Transmembrane</keyword>
<dbReference type="EMBL" id="QNUK01001450">
    <property type="protein sequence ID" value="KAF5881406.1"/>
    <property type="molecule type" value="Genomic_DNA"/>
</dbReference>
<feature type="domain" description="Ig-like" evidence="5">
    <location>
        <begin position="94"/>
        <end position="169"/>
    </location>
</feature>
<dbReference type="PROSITE" id="PS50835">
    <property type="entry name" value="IG_LIKE"/>
    <property type="match status" value="5"/>
</dbReference>
<evidence type="ECO:0000259" key="5">
    <source>
        <dbReference type="PROSITE" id="PS50835"/>
    </source>
</evidence>
<dbReference type="PANTHER" id="PTHR11481">
    <property type="entry name" value="IMMUNOGLOBULIN FC RECEPTOR"/>
    <property type="match status" value="1"/>
</dbReference>
<dbReference type="Pfam" id="PF13895">
    <property type="entry name" value="Ig_2"/>
    <property type="match status" value="2"/>
</dbReference>
<reference evidence="6" key="1">
    <citation type="submission" date="2020-07" db="EMBL/GenBank/DDBJ databases">
        <title>Clarias magur genome sequencing, assembly and annotation.</title>
        <authorList>
            <person name="Kushwaha B."/>
            <person name="Kumar R."/>
            <person name="Das P."/>
            <person name="Joshi C.G."/>
            <person name="Kumar D."/>
            <person name="Nagpure N.S."/>
            <person name="Pandey M."/>
            <person name="Agarwal S."/>
            <person name="Srivastava S."/>
            <person name="Singh M."/>
            <person name="Sahoo L."/>
            <person name="Jayasankar P."/>
            <person name="Meher P.K."/>
            <person name="Koringa P.G."/>
            <person name="Iquebal M.A."/>
            <person name="Das S.P."/>
            <person name="Bit A."/>
            <person name="Patnaik S."/>
            <person name="Patel N."/>
            <person name="Shah T.M."/>
            <person name="Hinsu A."/>
            <person name="Jena J.K."/>
        </authorList>
    </citation>
    <scope>NUCLEOTIDE SEQUENCE</scope>
    <source>
        <strain evidence="6">CIFAMagur01</strain>
        <tissue evidence="6">Testis</tissue>
    </source>
</reference>
<dbReference type="InterPro" id="IPR007110">
    <property type="entry name" value="Ig-like_dom"/>
</dbReference>
<evidence type="ECO:0000313" key="6">
    <source>
        <dbReference type="EMBL" id="KAF5881406.1"/>
    </source>
</evidence>
<feature type="domain" description="Ig-like" evidence="5">
    <location>
        <begin position="375"/>
        <end position="458"/>
    </location>
</feature>
<feature type="non-terminal residue" evidence="6">
    <location>
        <position position="1"/>
    </location>
</feature>
<dbReference type="SMART" id="SM00408">
    <property type="entry name" value="IGc2"/>
    <property type="match status" value="4"/>
</dbReference>
<dbReference type="Proteomes" id="UP000727407">
    <property type="component" value="Unassembled WGS sequence"/>
</dbReference>
<gene>
    <name evidence="6" type="ORF">DAT39_023134</name>
</gene>
<dbReference type="GO" id="GO:0007166">
    <property type="term" value="P:cell surface receptor signaling pathway"/>
    <property type="evidence" value="ECO:0007669"/>
    <property type="project" value="TreeGrafter"/>
</dbReference>
<dbReference type="Pfam" id="PF13927">
    <property type="entry name" value="Ig_3"/>
    <property type="match status" value="3"/>
</dbReference>
<dbReference type="SUPFAM" id="SSF48726">
    <property type="entry name" value="Immunoglobulin"/>
    <property type="match status" value="5"/>
</dbReference>
<evidence type="ECO:0000256" key="1">
    <source>
        <dbReference type="ARBA" id="ARBA00022729"/>
    </source>
</evidence>
<feature type="transmembrane region" description="Helical" evidence="4">
    <location>
        <begin position="467"/>
        <end position="489"/>
    </location>
</feature>
<keyword evidence="4" id="KW-0472">Membrane</keyword>
<dbReference type="SMART" id="SM00409">
    <property type="entry name" value="IG"/>
    <property type="match status" value="5"/>
</dbReference>
<organism evidence="6 7">
    <name type="scientific">Clarias magur</name>
    <name type="common">Asian catfish</name>
    <name type="synonym">Macropteronotus magur</name>
    <dbReference type="NCBI Taxonomy" id="1594786"/>
    <lineage>
        <taxon>Eukaryota</taxon>
        <taxon>Metazoa</taxon>
        <taxon>Chordata</taxon>
        <taxon>Craniata</taxon>
        <taxon>Vertebrata</taxon>
        <taxon>Euteleostomi</taxon>
        <taxon>Actinopterygii</taxon>
        <taxon>Neopterygii</taxon>
        <taxon>Teleostei</taxon>
        <taxon>Ostariophysi</taxon>
        <taxon>Siluriformes</taxon>
        <taxon>Clariidae</taxon>
        <taxon>Clarias</taxon>
    </lineage>
</organism>